<dbReference type="PANTHER" id="PTHR31290:SF5">
    <property type="entry name" value="UV-DAMAGE ENDONUCLEASE"/>
    <property type="match status" value="1"/>
</dbReference>
<dbReference type="Proteomes" id="UP000014923">
    <property type="component" value="Unassembled WGS sequence"/>
</dbReference>
<keyword evidence="5" id="KW-0378">Hydrolase</keyword>
<evidence type="ECO:0000256" key="2">
    <source>
        <dbReference type="ARBA" id="ARBA00022759"/>
    </source>
</evidence>
<dbReference type="GO" id="GO:0016787">
    <property type="term" value="F:hydrolase activity"/>
    <property type="evidence" value="ECO:0007669"/>
    <property type="project" value="UniProtKB-KW"/>
</dbReference>
<dbReference type="RefSeq" id="WP_018662404.1">
    <property type="nucleotide sequence ID" value="NZ_HF952018.1"/>
</dbReference>
<reference evidence="8" key="1">
    <citation type="submission" date="2013-03" db="EMBL/GenBank/DDBJ databases">
        <title>Draft genome sequence of the hydrogen-ethanol-producing anaerobic alkalithermophilic Caloramator celere.</title>
        <authorList>
            <person name="Ciranna A."/>
            <person name="Larjo A."/>
            <person name="Kivisto A."/>
            <person name="Santala V."/>
            <person name="Roos C."/>
            <person name="Karp M."/>
        </authorList>
    </citation>
    <scope>NUCLEOTIDE SEQUENCE [LARGE SCALE GENOMIC DNA]</scope>
    <source>
        <strain evidence="8">DSM 8682</strain>
    </source>
</reference>
<dbReference type="Pfam" id="PF03851">
    <property type="entry name" value="UvdE"/>
    <property type="match status" value="1"/>
</dbReference>
<keyword evidence="1" id="KW-0540">Nuclease</keyword>
<keyword evidence="2 8" id="KW-0255">Endonuclease</keyword>
<keyword evidence="4" id="KW-0228">DNA excision</keyword>
<dbReference type="Gene3D" id="3.20.20.150">
    <property type="entry name" value="Divalent-metal-dependent TIM barrel enzymes"/>
    <property type="match status" value="1"/>
</dbReference>
<keyword evidence="6" id="KW-0234">DNA repair</keyword>
<proteinExistence type="predicted"/>
<evidence type="ECO:0000313" key="8">
    <source>
        <dbReference type="EMBL" id="CDF58380.1"/>
    </source>
</evidence>
<evidence type="ECO:0000256" key="1">
    <source>
        <dbReference type="ARBA" id="ARBA00022722"/>
    </source>
</evidence>
<dbReference type="SUPFAM" id="SSF51658">
    <property type="entry name" value="Xylose isomerase-like"/>
    <property type="match status" value="1"/>
</dbReference>
<dbReference type="InterPro" id="IPR013560">
    <property type="entry name" value="DUF1722"/>
</dbReference>
<name>R7RSZ9_9CLOT</name>
<sequence length="412" mass="48346">MKIGYACIPLGVKYRTNRGFMIKNFTKEKLYEAIEQNLVDLIKILEYNLSKGIYLFRISSDTIPFGGHEINTYDWEVDFKDLLLKIGEYIKNNNIRVSMHPGQYTIINSPDNSIVENSIREIEYHTRFLDSLDLDYTHKVVLHIGGVYKDKTSAMDRFCQNFNRLSTSSKKRLVIENDEKNFNIDEVLYISNRINIPVVFDILHHNINPTVDDIETILTKCSKTWEEEDGPMKLHYSDQSPTKQKGAHSDYVSIQNFLEFYKIASKFNCDIMLETKDKDISAIKCINTITPIKKSVMYDEWAKYKYVVMEKDYALYKKCSNIINTQNNMLEFYKTIDYALSLPLNEGAVKNTLQHVWGYFKEKANDKEFVKFHQLLSSKEYSKAKTFLNKLAEKYNEEYLLNSYYFIINTLS</sequence>
<dbReference type="EMBL" id="CAVN010000097">
    <property type="protein sequence ID" value="CDF58380.1"/>
    <property type="molecule type" value="Genomic_DNA"/>
</dbReference>
<evidence type="ECO:0000256" key="3">
    <source>
        <dbReference type="ARBA" id="ARBA00022763"/>
    </source>
</evidence>
<dbReference type="Pfam" id="PF08349">
    <property type="entry name" value="DUF1722"/>
    <property type="match status" value="1"/>
</dbReference>
<keyword evidence="3" id="KW-0227">DNA damage</keyword>
<dbReference type="HOGENOM" id="CLU_017168_0_0_9"/>
<dbReference type="InterPro" id="IPR036237">
    <property type="entry name" value="Xyl_isomerase-like_sf"/>
</dbReference>
<protein>
    <submittedName>
        <fullName evidence="8">Probable UV endonuclease</fullName>
    </submittedName>
</protein>
<evidence type="ECO:0000256" key="6">
    <source>
        <dbReference type="ARBA" id="ARBA00023204"/>
    </source>
</evidence>
<keyword evidence="9" id="KW-1185">Reference proteome</keyword>
<evidence type="ECO:0000256" key="5">
    <source>
        <dbReference type="ARBA" id="ARBA00022801"/>
    </source>
</evidence>
<dbReference type="GO" id="GO:0006289">
    <property type="term" value="P:nucleotide-excision repair"/>
    <property type="evidence" value="ECO:0007669"/>
    <property type="project" value="InterPro"/>
</dbReference>
<accession>R7RSZ9</accession>
<organism evidence="8 9">
    <name type="scientific">Thermobrachium celere DSM 8682</name>
    <dbReference type="NCBI Taxonomy" id="941824"/>
    <lineage>
        <taxon>Bacteria</taxon>
        <taxon>Bacillati</taxon>
        <taxon>Bacillota</taxon>
        <taxon>Clostridia</taxon>
        <taxon>Eubacteriales</taxon>
        <taxon>Clostridiaceae</taxon>
        <taxon>Thermobrachium</taxon>
    </lineage>
</organism>
<evidence type="ECO:0000313" key="9">
    <source>
        <dbReference type="Proteomes" id="UP000014923"/>
    </source>
</evidence>
<gene>
    <name evidence="8" type="ORF">TCEL_00426</name>
</gene>
<feature type="domain" description="DUF1722" evidence="7">
    <location>
        <begin position="305"/>
        <end position="406"/>
    </location>
</feature>
<dbReference type="GO" id="GO:0009411">
    <property type="term" value="P:response to UV"/>
    <property type="evidence" value="ECO:0007669"/>
    <property type="project" value="InterPro"/>
</dbReference>
<dbReference type="AlphaFoldDB" id="R7RSZ9"/>
<dbReference type="GO" id="GO:0004519">
    <property type="term" value="F:endonuclease activity"/>
    <property type="evidence" value="ECO:0007669"/>
    <property type="project" value="UniProtKB-KW"/>
</dbReference>
<dbReference type="OrthoDB" id="9782576at2"/>
<dbReference type="InterPro" id="IPR004601">
    <property type="entry name" value="UvdE"/>
</dbReference>
<dbReference type="PANTHER" id="PTHR31290">
    <property type="entry name" value="UV-DAMAGE ENDONUCLEASE"/>
    <property type="match status" value="1"/>
</dbReference>
<comment type="caution">
    <text evidence="8">The sequence shown here is derived from an EMBL/GenBank/DDBJ whole genome shotgun (WGS) entry which is preliminary data.</text>
</comment>
<dbReference type="eggNOG" id="COG4294">
    <property type="taxonomic scope" value="Bacteria"/>
</dbReference>
<evidence type="ECO:0000256" key="4">
    <source>
        <dbReference type="ARBA" id="ARBA00022769"/>
    </source>
</evidence>
<evidence type="ECO:0000259" key="7">
    <source>
        <dbReference type="Pfam" id="PF08349"/>
    </source>
</evidence>
<dbReference type="NCBIfam" id="TIGR00629">
    <property type="entry name" value="uvde"/>
    <property type="match status" value="1"/>
</dbReference>